<comment type="caution">
    <text evidence="1">The sequence shown here is derived from an EMBL/GenBank/DDBJ whole genome shotgun (WGS) entry which is preliminary data.</text>
</comment>
<dbReference type="EMBL" id="DSVQ01000015">
    <property type="protein sequence ID" value="HGT39913.1"/>
    <property type="molecule type" value="Genomic_DNA"/>
</dbReference>
<dbReference type="AlphaFoldDB" id="A0A7C4LLM8"/>
<evidence type="ECO:0000313" key="1">
    <source>
        <dbReference type="EMBL" id="HGT39913.1"/>
    </source>
</evidence>
<proteinExistence type="predicted"/>
<sequence>MTAGPPDWLQAGTGTRPTQRWGFATDGRLVDLQAARETGDVAAADDAGSLYRLSRSGEVLAVTRAPHPVRRLALADAGGSAAAVLDDRIVAWLDQRMRVVWTRELSDEVVSLSMTPLGTHVLASLASGQNVLLDADKRKIASFESLRPLRYVTWLVTTPALIAAADYGFLARYSWQGEMAWNERLWSPVNDLAATADGRCIILAGLTHGLQVCDGEGHAQGSFVLEGTAHRVALTYHSHRIATATLERQVLLLDAGGGVKWMLHAPDDVIGLRLSPRGDALVVGLSDGRIVRLALET</sequence>
<name>A0A7C4LLM8_9PLAN</name>
<organism evidence="1">
    <name type="scientific">Schlesneria paludicola</name>
    <dbReference type="NCBI Taxonomy" id="360056"/>
    <lineage>
        <taxon>Bacteria</taxon>
        <taxon>Pseudomonadati</taxon>
        <taxon>Planctomycetota</taxon>
        <taxon>Planctomycetia</taxon>
        <taxon>Planctomycetales</taxon>
        <taxon>Planctomycetaceae</taxon>
        <taxon>Schlesneria</taxon>
    </lineage>
</organism>
<protein>
    <recommendedName>
        <fullName evidence="2">WD40 repeat domain-containing protein</fullName>
    </recommendedName>
</protein>
<dbReference type="InterPro" id="IPR015943">
    <property type="entry name" value="WD40/YVTN_repeat-like_dom_sf"/>
</dbReference>
<dbReference type="Gene3D" id="2.130.10.10">
    <property type="entry name" value="YVTN repeat-like/Quinoprotein amine dehydrogenase"/>
    <property type="match status" value="1"/>
</dbReference>
<dbReference type="SUPFAM" id="SSF50998">
    <property type="entry name" value="Quinoprotein alcohol dehydrogenase-like"/>
    <property type="match status" value="1"/>
</dbReference>
<reference evidence="1" key="1">
    <citation type="journal article" date="2020" name="mSystems">
        <title>Genome- and Community-Level Interaction Insights into Carbon Utilization and Element Cycling Functions of Hydrothermarchaeota in Hydrothermal Sediment.</title>
        <authorList>
            <person name="Zhou Z."/>
            <person name="Liu Y."/>
            <person name="Xu W."/>
            <person name="Pan J."/>
            <person name="Luo Z.H."/>
            <person name="Li M."/>
        </authorList>
    </citation>
    <scope>NUCLEOTIDE SEQUENCE [LARGE SCALE GENOMIC DNA]</scope>
    <source>
        <strain evidence="1">SpSt-508</strain>
    </source>
</reference>
<evidence type="ECO:0008006" key="2">
    <source>
        <dbReference type="Google" id="ProtNLM"/>
    </source>
</evidence>
<dbReference type="InterPro" id="IPR011047">
    <property type="entry name" value="Quinoprotein_ADH-like_sf"/>
</dbReference>
<gene>
    <name evidence="1" type="ORF">ENS64_11730</name>
</gene>
<accession>A0A7C4LLM8</accession>